<dbReference type="InterPro" id="IPR019734">
    <property type="entry name" value="TPR_rpt"/>
</dbReference>
<dbReference type="PROSITE" id="PS50005">
    <property type="entry name" value="TPR"/>
    <property type="match status" value="1"/>
</dbReference>
<dbReference type="Pfam" id="PF07719">
    <property type="entry name" value="TPR_2"/>
    <property type="match status" value="1"/>
</dbReference>
<keyword evidence="2 3" id="KW-0802">TPR repeat</keyword>
<dbReference type="InterPro" id="IPR013105">
    <property type="entry name" value="TPR_2"/>
</dbReference>
<dbReference type="SMART" id="SM00028">
    <property type="entry name" value="TPR"/>
    <property type="match status" value="4"/>
</dbReference>
<name>A0A370HFD1_9NOCA</name>
<sequence length="569" mass="64029">MDDYYDLGGYSRAVTTDSPRAQVWFDRGLLWRYAFNYEESVRCFRRAVEHDPGCAMAHWGIAYAYGPYYNRPWDDFTAGELTDTLADIRAAIDTAVGLAAAATPVERALIRALAQRYPVVSDPSRDVFRAWEDAYATAMRAVYAEFPDDLDVCVLFAEAMMNRTPWDLWDLDGGVPAEGADTLETVAVLEHALRLDTQADPPNPGVLHLYIHAMEMSPHPERALREADALREAAPDAGHFLHMPSHIDILCGDYHAAVVANDRAIAADRRYVEREGAFNFYTHSRCHDYHLKLYAAMLLGQYEPALRAAVEMADTIPEELLRTATPPMADWLEGFVPMKLHVLVRFGKWREILDEPFPDDPELYLITTATLHYAKGVAHAVLGRTDLAAEDRKRFEQALARIPVRRKFFNNRYTDILGIAARMLAGEIDYRNGEFDSAFTHLRAAVELNDILPYDEPWGWMQPPRHALGALLLEQGRVAEALEVYETDLGLAPAATRAAVHRDNVWSLLGYVECLHRLARHDDAARAQHRLDLALARADPELRVSCFCRLDAPPQEACCPVEEATGCGH</sequence>
<evidence type="ECO:0000313" key="5">
    <source>
        <dbReference type="Proteomes" id="UP000255355"/>
    </source>
</evidence>
<dbReference type="EMBL" id="QQAZ01000001">
    <property type="protein sequence ID" value="RDI55715.1"/>
    <property type="molecule type" value="Genomic_DNA"/>
</dbReference>
<dbReference type="SUPFAM" id="SSF48452">
    <property type="entry name" value="TPR-like"/>
    <property type="match status" value="3"/>
</dbReference>
<dbReference type="Proteomes" id="UP000255355">
    <property type="component" value="Unassembled WGS sequence"/>
</dbReference>
<comment type="caution">
    <text evidence="4">The sequence shown here is derived from an EMBL/GenBank/DDBJ whole genome shotgun (WGS) entry which is preliminary data.</text>
</comment>
<keyword evidence="1" id="KW-0677">Repeat</keyword>
<reference evidence="4 5" key="1">
    <citation type="submission" date="2018-07" db="EMBL/GenBank/DDBJ databases">
        <title>Genomic Encyclopedia of Type Strains, Phase IV (KMG-IV): sequencing the most valuable type-strain genomes for metagenomic binning, comparative biology and taxonomic classification.</title>
        <authorList>
            <person name="Goeker M."/>
        </authorList>
    </citation>
    <scope>NUCLEOTIDE SEQUENCE [LARGE SCALE GENOMIC DNA]</scope>
    <source>
        <strain evidence="4 5">DSM 44952</strain>
    </source>
</reference>
<gene>
    <name evidence="4" type="ORF">DFR68_101549</name>
</gene>
<keyword evidence="5" id="KW-1185">Reference proteome</keyword>
<proteinExistence type="predicted"/>
<dbReference type="Gene3D" id="1.25.40.10">
    <property type="entry name" value="Tetratricopeptide repeat domain"/>
    <property type="match status" value="2"/>
</dbReference>
<dbReference type="OrthoDB" id="9778494at2"/>
<feature type="repeat" description="TPR" evidence="3">
    <location>
        <begin position="21"/>
        <end position="54"/>
    </location>
</feature>
<organism evidence="4 5">
    <name type="scientific">Nocardia mexicana</name>
    <dbReference type="NCBI Taxonomy" id="279262"/>
    <lineage>
        <taxon>Bacteria</taxon>
        <taxon>Bacillati</taxon>
        <taxon>Actinomycetota</taxon>
        <taxon>Actinomycetes</taxon>
        <taxon>Mycobacteriales</taxon>
        <taxon>Nocardiaceae</taxon>
        <taxon>Nocardia</taxon>
    </lineage>
</organism>
<evidence type="ECO:0000256" key="1">
    <source>
        <dbReference type="ARBA" id="ARBA00022737"/>
    </source>
</evidence>
<evidence type="ECO:0000256" key="3">
    <source>
        <dbReference type="PROSITE-ProRule" id="PRU00339"/>
    </source>
</evidence>
<accession>A0A370HFD1</accession>
<dbReference type="AlphaFoldDB" id="A0A370HFD1"/>
<dbReference type="STRING" id="1210089.GCA_001613165_04228"/>
<evidence type="ECO:0000256" key="2">
    <source>
        <dbReference type="ARBA" id="ARBA00022803"/>
    </source>
</evidence>
<dbReference type="PANTHER" id="PTHR45588">
    <property type="entry name" value="TPR DOMAIN-CONTAINING PROTEIN"/>
    <property type="match status" value="1"/>
</dbReference>
<evidence type="ECO:0000313" key="4">
    <source>
        <dbReference type="EMBL" id="RDI55715.1"/>
    </source>
</evidence>
<dbReference type="InterPro" id="IPR011990">
    <property type="entry name" value="TPR-like_helical_dom_sf"/>
</dbReference>
<protein>
    <submittedName>
        <fullName evidence="4">Tetratricopeptide repeat protein</fullName>
    </submittedName>
</protein>
<dbReference type="PANTHER" id="PTHR45588:SF1">
    <property type="entry name" value="WW DOMAIN-CONTAINING PROTEIN"/>
    <property type="match status" value="1"/>
</dbReference>
<dbReference type="RefSeq" id="WP_068022118.1">
    <property type="nucleotide sequence ID" value="NZ_QQAZ01000001.1"/>
</dbReference>